<name>A0A974P673_9CAUL</name>
<organism evidence="1">
    <name type="scientific">Phenylobacterium glaciei</name>
    <dbReference type="NCBI Taxonomy" id="2803784"/>
    <lineage>
        <taxon>Bacteria</taxon>
        <taxon>Pseudomonadati</taxon>
        <taxon>Pseudomonadota</taxon>
        <taxon>Alphaproteobacteria</taxon>
        <taxon>Caulobacterales</taxon>
        <taxon>Caulobacteraceae</taxon>
        <taxon>Phenylobacterium</taxon>
    </lineage>
</organism>
<protein>
    <submittedName>
        <fullName evidence="1">Uncharacterized protein</fullName>
    </submittedName>
</protein>
<accession>A0A974P673</accession>
<reference evidence="1" key="1">
    <citation type="submission" date="2021-01" db="EMBL/GenBank/DDBJ databases">
        <title>Genome sequence of Phenylobacterium sp. 20VBR1 isolated from a valley glaceir, Ny-Alesund, Svalbard.</title>
        <authorList>
            <person name="Thomas F.A."/>
            <person name="Krishnan K.P."/>
            <person name="Sinha R.K."/>
        </authorList>
    </citation>
    <scope>NUCLEOTIDE SEQUENCE</scope>
    <source>
        <strain evidence="1">20VBR1</strain>
    </source>
</reference>
<sequence length="50" mass="5117">MFFLASPADEVAPAHRQAIVTVLVGRPMSRCGGSCASPTGRPMPTGTVST</sequence>
<dbReference type="EMBL" id="CP068570">
    <property type="protein sequence ID" value="QQZ51819.1"/>
    <property type="molecule type" value="Genomic_DNA"/>
</dbReference>
<evidence type="ECO:0000313" key="1">
    <source>
        <dbReference type="EMBL" id="QQZ51819.1"/>
    </source>
</evidence>
<dbReference type="AlphaFoldDB" id="A0A974P673"/>
<gene>
    <name evidence="1" type="ORF">JKL49_13540</name>
</gene>
<proteinExistence type="predicted"/>